<sequence length="205" mass="23354">MLRKKLQQEKNSEQLQQDKSTGDVTLDNHGRERDNNRLADKQMLLHYAQGKDLTQRSCKACSVLHPFDPIKLKPGDRYIGVYTMRKTAAEGCELCSILLKVATYKVECVSFLKFSFQYGYLAAVASWDDEESTQREYCVNLHTLPGQPSPLPCFTPQQHIPPRIEILNAIRHIKKWLSQCVSLDSLAPTGHQCHEVSELIMPVLL</sequence>
<dbReference type="EMBL" id="PQXH01000302">
    <property type="protein sequence ID" value="TGO07244.1"/>
    <property type="molecule type" value="Genomic_DNA"/>
</dbReference>
<feature type="compositionally biased region" description="Polar residues" evidence="1">
    <location>
        <begin position="13"/>
        <end position="23"/>
    </location>
</feature>
<evidence type="ECO:0000256" key="1">
    <source>
        <dbReference type="SAM" id="MobiDB-lite"/>
    </source>
</evidence>
<reference evidence="2 3" key="1">
    <citation type="submission" date="2017-12" db="EMBL/GenBank/DDBJ databases">
        <title>Comparative genomics of Botrytis spp.</title>
        <authorList>
            <person name="Valero-Jimenez C.A."/>
            <person name="Tapia P."/>
            <person name="Veloso J."/>
            <person name="Silva-Moreno E."/>
            <person name="Staats M."/>
            <person name="Valdes J.H."/>
            <person name="Van Kan J.A.L."/>
        </authorList>
    </citation>
    <scope>NUCLEOTIDE SEQUENCE [LARGE SCALE GENOMIC DNA]</scope>
    <source>
        <strain evidence="2 3">Bt9001</strain>
    </source>
</reference>
<name>A0A4Z1E5A2_9HELO</name>
<feature type="compositionally biased region" description="Basic and acidic residues" evidence="1">
    <location>
        <begin position="1"/>
        <end position="12"/>
    </location>
</feature>
<accession>A0A4Z1E5A2</accession>
<evidence type="ECO:0000313" key="2">
    <source>
        <dbReference type="EMBL" id="TGO07244.1"/>
    </source>
</evidence>
<gene>
    <name evidence="2" type="ORF">BTUL_0304g00030</name>
</gene>
<evidence type="ECO:0000313" key="3">
    <source>
        <dbReference type="Proteomes" id="UP000297777"/>
    </source>
</evidence>
<protein>
    <submittedName>
        <fullName evidence="2">Uncharacterized protein</fullName>
    </submittedName>
</protein>
<dbReference type="Proteomes" id="UP000297777">
    <property type="component" value="Unassembled WGS sequence"/>
</dbReference>
<dbReference type="AlphaFoldDB" id="A0A4Z1E5A2"/>
<feature type="region of interest" description="Disordered" evidence="1">
    <location>
        <begin position="1"/>
        <end position="33"/>
    </location>
</feature>
<comment type="caution">
    <text evidence="2">The sequence shown here is derived from an EMBL/GenBank/DDBJ whole genome shotgun (WGS) entry which is preliminary data.</text>
</comment>
<proteinExistence type="predicted"/>
<organism evidence="2 3">
    <name type="scientific">Botrytis tulipae</name>
    <dbReference type="NCBI Taxonomy" id="87230"/>
    <lineage>
        <taxon>Eukaryota</taxon>
        <taxon>Fungi</taxon>
        <taxon>Dikarya</taxon>
        <taxon>Ascomycota</taxon>
        <taxon>Pezizomycotina</taxon>
        <taxon>Leotiomycetes</taxon>
        <taxon>Helotiales</taxon>
        <taxon>Sclerotiniaceae</taxon>
        <taxon>Botrytis</taxon>
    </lineage>
</organism>
<dbReference type="OrthoDB" id="8300194at2759"/>
<keyword evidence="3" id="KW-1185">Reference proteome</keyword>